<feature type="transmembrane region" description="Helical" evidence="2">
    <location>
        <begin position="125"/>
        <end position="144"/>
    </location>
</feature>
<dbReference type="CDD" id="cd00093">
    <property type="entry name" value="HTH_XRE"/>
    <property type="match status" value="1"/>
</dbReference>
<dbReference type="EMBL" id="JACONZ010000001">
    <property type="protein sequence ID" value="MBC5580848.1"/>
    <property type="molecule type" value="Genomic_DNA"/>
</dbReference>
<proteinExistence type="predicted"/>
<dbReference type="SMART" id="SM00530">
    <property type="entry name" value="HTH_XRE"/>
    <property type="match status" value="1"/>
</dbReference>
<reference evidence="4" key="1">
    <citation type="submission" date="2020-08" db="EMBL/GenBank/DDBJ databases">
        <title>Genome public.</title>
        <authorList>
            <person name="Liu C."/>
            <person name="Sun Q."/>
        </authorList>
    </citation>
    <scope>NUCLEOTIDE SEQUENCE</scope>
    <source>
        <strain evidence="4">BX8</strain>
    </source>
</reference>
<dbReference type="Gene3D" id="1.10.260.40">
    <property type="entry name" value="lambda repressor-like DNA-binding domains"/>
    <property type="match status" value="1"/>
</dbReference>
<dbReference type="PANTHER" id="PTHR46558:SF11">
    <property type="entry name" value="HTH-TYPE TRANSCRIPTIONAL REGULATOR XRE"/>
    <property type="match status" value="1"/>
</dbReference>
<organism evidence="4 5">
    <name type="scientific">Anaerofilum hominis</name>
    <dbReference type="NCBI Taxonomy" id="2763016"/>
    <lineage>
        <taxon>Bacteria</taxon>
        <taxon>Bacillati</taxon>
        <taxon>Bacillota</taxon>
        <taxon>Clostridia</taxon>
        <taxon>Eubacteriales</taxon>
        <taxon>Oscillospiraceae</taxon>
        <taxon>Anaerofilum</taxon>
    </lineage>
</organism>
<comment type="caution">
    <text evidence="4">The sequence shown here is derived from an EMBL/GenBank/DDBJ whole genome shotgun (WGS) entry which is preliminary data.</text>
</comment>
<keyword evidence="2" id="KW-0472">Membrane</keyword>
<dbReference type="SUPFAM" id="SSF47413">
    <property type="entry name" value="lambda repressor-like DNA-binding domains"/>
    <property type="match status" value="1"/>
</dbReference>
<name>A0A923I5T6_9FIRM</name>
<dbReference type="Pfam" id="PF01381">
    <property type="entry name" value="HTH_3"/>
    <property type="match status" value="1"/>
</dbReference>
<keyword evidence="2" id="KW-0812">Transmembrane</keyword>
<keyword evidence="2" id="KW-1133">Transmembrane helix</keyword>
<evidence type="ECO:0000313" key="5">
    <source>
        <dbReference type="Proteomes" id="UP000659630"/>
    </source>
</evidence>
<feature type="transmembrane region" description="Helical" evidence="2">
    <location>
        <begin position="199"/>
        <end position="229"/>
    </location>
</feature>
<evidence type="ECO:0000313" key="4">
    <source>
        <dbReference type="EMBL" id="MBC5580848.1"/>
    </source>
</evidence>
<dbReference type="Proteomes" id="UP000659630">
    <property type="component" value="Unassembled WGS sequence"/>
</dbReference>
<dbReference type="PANTHER" id="PTHR46558">
    <property type="entry name" value="TRACRIPTIONAL REGULATORY PROTEIN-RELATED-RELATED"/>
    <property type="match status" value="1"/>
</dbReference>
<sequence>MAVRDIGKNIRDLRERKGLTQEAFAEQLFVTRQTVSNYETGRTRPDIEMLMKIAAALEVRVDAVLYGPKVPQSRRAARRRMAAGGCLLALTAGAVAVLHPLARAFAAARYVTVPNDLLSVLLDPAIALLLGWCALQAAGLLLGARPLKERPWVKNARIGLLALLAACAALVCPYVVWALGTLFDWAGTPGGGWTFPAGAFYLALLTPLLRLNFSCPAVYALFGAALWGLGFPRTGGTEKPSGGDVK</sequence>
<dbReference type="InterPro" id="IPR010982">
    <property type="entry name" value="Lambda_DNA-bd_dom_sf"/>
</dbReference>
<feature type="transmembrane region" description="Helical" evidence="2">
    <location>
        <begin position="156"/>
        <end position="179"/>
    </location>
</feature>
<keyword evidence="1" id="KW-0238">DNA-binding</keyword>
<feature type="domain" description="HTH cro/C1-type" evidence="3">
    <location>
        <begin position="10"/>
        <end position="64"/>
    </location>
</feature>
<dbReference type="AlphaFoldDB" id="A0A923I5T6"/>
<feature type="transmembrane region" description="Helical" evidence="2">
    <location>
        <begin position="82"/>
        <end position="105"/>
    </location>
</feature>
<dbReference type="InterPro" id="IPR001387">
    <property type="entry name" value="Cro/C1-type_HTH"/>
</dbReference>
<keyword evidence="5" id="KW-1185">Reference proteome</keyword>
<evidence type="ECO:0000259" key="3">
    <source>
        <dbReference type="PROSITE" id="PS50943"/>
    </source>
</evidence>
<protein>
    <submittedName>
        <fullName evidence="4">Helix-turn-helix transcriptional regulator</fullName>
    </submittedName>
</protein>
<evidence type="ECO:0000256" key="2">
    <source>
        <dbReference type="SAM" id="Phobius"/>
    </source>
</evidence>
<accession>A0A923I5T6</accession>
<dbReference type="PROSITE" id="PS50943">
    <property type="entry name" value="HTH_CROC1"/>
    <property type="match status" value="1"/>
</dbReference>
<evidence type="ECO:0000256" key="1">
    <source>
        <dbReference type="ARBA" id="ARBA00023125"/>
    </source>
</evidence>
<gene>
    <name evidence="4" type="ORF">H8S23_04960</name>
</gene>
<dbReference type="GO" id="GO:0003677">
    <property type="term" value="F:DNA binding"/>
    <property type="evidence" value="ECO:0007669"/>
    <property type="project" value="UniProtKB-KW"/>
</dbReference>